<evidence type="ECO:0000313" key="12">
    <source>
        <dbReference type="Proteomes" id="UP000769528"/>
    </source>
</evidence>
<organism evidence="11 12">
    <name type="scientific">Wickerhamomyces mucosus</name>
    <dbReference type="NCBI Taxonomy" id="1378264"/>
    <lineage>
        <taxon>Eukaryota</taxon>
        <taxon>Fungi</taxon>
        <taxon>Dikarya</taxon>
        <taxon>Ascomycota</taxon>
        <taxon>Saccharomycotina</taxon>
        <taxon>Saccharomycetes</taxon>
        <taxon>Phaffomycetales</taxon>
        <taxon>Wickerhamomycetaceae</taxon>
        <taxon>Wickerhamomyces</taxon>
    </lineage>
</organism>
<keyword evidence="4 8" id="KW-0256">Endoplasmic reticulum</keyword>
<keyword evidence="5 8" id="KW-1133">Transmembrane helix</keyword>
<dbReference type="GO" id="GO:0003924">
    <property type="term" value="F:GTPase activity"/>
    <property type="evidence" value="ECO:0007669"/>
    <property type="project" value="UniProtKB-UniRule"/>
</dbReference>
<comment type="similarity">
    <text evidence="8">Belongs to the TRAFAC class dynamin-like GTPase superfamily. GB1/RHD3 GTPase family. RHD3 subfamily.</text>
</comment>
<dbReference type="CDD" id="cd01851">
    <property type="entry name" value="GBP"/>
    <property type="match status" value="1"/>
</dbReference>
<dbReference type="GO" id="GO:0005525">
    <property type="term" value="F:GTP binding"/>
    <property type="evidence" value="ECO:0007669"/>
    <property type="project" value="UniProtKB-UniRule"/>
</dbReference>
<dbReference type="Pfam" id="PF05879">
    <property type="entry name" value="RHD3_GTPase"/>
    <property type="match status" value="1"/>
</dbReference>
<evidence type="ECO:0000256" key="8">
    <source>
        <dbReference type="HAMAP-Rule" id="MF_03109"/>
    </source>
</evidence>
<evidence type="ECO:0000256" key="7">
    <source>
        <dbReference type="ARBA" id="ARBA00023136"/>
    </source>
</evidence>
<dbReference type="Proteomes" id="UP000769528">
    <property type="component" value="Unassembled WGS sequence"/>
</dbReference>
<keyword evidence="7 8" id="KW-0472">Membrane</keyword>
<dbReference type="PANTHER" id="PTHR45923">
    <property type="entry name" value="PROTEIN SEY1"/>
    <property type="match status" value="1"/>
</dbReference>
<gene>
    <name evidence="8" type="primary">SEY1</name>
    <name evidence="11" type="ORF">WICMUC_001802</name>
</gene>
<protein>
    <recommendedName>
        <fullName evidence="10">GB1/RHD3-type G domain-containing protein</fullName>
    </recommendedName>
</protein>
<dbReference type="EMBL" id="JAEUBF010000544">
    <property type="protein sequence ID" value="KAH3677221.1"/>
    <property type="molecule type" value="Genomic_DNA"/>
</dbReference>
<accession>A0A9P8TFQ8</accession>
<dbReference type="GO" id="GO:0005789">
    <property type="term" value="C:endoplasmic reticulum membrane"/>
    <property type="evidence" value="ECO:0007669"/>
    <property type="project" value="UniProtKB-SubCell"/>
</dbReference>
<evidence type="ECO:0000259" key="10">
    <source>
        <dbReference type="PROSITE" id="PS51715"/>
    </source>
</evidence>
<dbReference type="InterPro" id="IPR027417">
    <property type="entry name" value="P-loop_NTPase"/>
</dbReference>
<dbReference type="PANTHER" id="PTHR45923:SF2">
    <property type="entry name" value="PROTEIN SEY1"/>
    <property type="match status" value="1"/>
</dbReference>
<sequence>MSKDNLTNVSVQVIDENKVFQKDNINNYIKSVVDKDLALNYHVISVFGSQSTGKSTLLNTLFHTKFDVMNETQRQQTTKGIWLGFSPKIQSNITNNENIFVMDVEGSDGRERGEDQDFERKAALFALSTSQVLIINIWEHQVGLYQGANMGLLKTVFDVNLSLFGNTAHKVLLLFVIRDHIGNTPLENLADTLTQDLTKMWENITKPKNVDENVKLTDYFDLKFVTLSHKVLQPDQFQEDIKKLGDKFTKDDLLKIDYKQNFPVDGWTLYAENCWEQIQSNKDLDLPTQQTLVARFRCDEIVKESLELFKSEFDQIFESFDYNIDAVQLSEKFTKLSQLTLNSYDSQASHYNSLVYNSKRETLINDINFKLKSIYDLYLKNLKKSSIEKFNAIFQDKTNKSTFLEKSQSKDLISKEFEISLNQIFTTNEYFEYELELKEFKNDLDRELQNITLNEIKSVIIKFNKKISPLIKNQTLEILSIPDEEVWDRILNNFHEIVTNSLSNFKINDDEFDFKLGLSTQENKEIKIKLEKSAWISLDQFIHDYLNEDNVITILKHKFEESFQFDSNNVPRIWKNEQEISKSYKEASDFALHLLPLLSIAKTSNNIEIIPDYPLFEEQDDEDKEDNHRFAHILTAVQQNKIKTKFLKQIEINYRDASRSIITNVAKIPPFIYVLLILLGWNEFMAILRNPIYLILTIIFGTGAFFIHQLNLWGPVLSASNVLVDQGKSYLVDFLIPEHSRRSIAVDNSGSQIYEMDDLSEKKKD</sequence>
<evidence type="ECO:0000256" key="4">
    <source>
        <dbReference type="ARBA" id="ARBA00022824"/>
    </source>
</evidence>
<proteinExistence type="inferred from homology"/>
<feature type="topological domain" description="Lumenal" evidence="8">
    <location>
        <begin position="689"/>
        <end position="691"/>
    </location>
</feature>
<feature type="transmembrane region" description="Helical" evidence="9">
    <location>
        <begin position="693"/>
        <end position="713"/>
    </location>
</feature>
<comment type="subcellular location">
    <subcellularLocation>
        <location evidence="8">Endoplasmic reticulum membrane</location>
        <topology evidence="8">Multi-pass membrane protein</topology>
    </subcellularLocation>
    <text evidence="8">Enriched in the cortical ER. Concentrated in punctae along the ER tubules.</text>
</comment>
<dbReference type="InterPro" id="IPR030386">
    <property type="entry name" value="G_GB1_RHD3_dom"/>
</dbReference>
<evidence type="ECO:0000256" key="1">
    <source>
        <dbReference type="ARBA" id="ARBA00022692"/>
    </source>
</evidence>
<dbReference type="Pfam" id="PF20428">
    <property type="entry name" value="Sey1_3HB"/>
    <property type="match status" value="1"/>
</dbReference>
<dbReference type="AlphaFoldDB" id="A0A9P8TFQ8"/>
<keyword evidence="6 8" id="KW-0342">GTP-binding</keyword>
<feature type="topological domain" description="Cytoplasmic" evidence="8">
    <location>
        <begin position="1"/>
        <end position="667"/>
    </location>
</feature>
<evidence type="ECO:0000313" key="11">
    <source>
        <dbReference type="EMBL" id="KAH3677221.1"/>
    </source>
</evidence>
<dbReference type="OrthoDB" id="1597724at2759"/>
<dbReference type="GO" id="GO:0016320">
    <property type="term" value="P:endoplasmic reticulum membrane fusion"/>
    <property type="evidence" value="ECO:0007669"/>
    <property type="project" value="TreeGrafter"/>
</dbReference>
<evidence type="ECO:0000256" key="3">
    <source>
        <dbReference type="ARBA" id="ARBA00022801"/>
    </source>
</evidence>
<name>A0A9P8TFQ8_9ASCO</name>
<keyword evidence="1 8" id="KW-0812">Transmembrane</keyword>
<feature type="topological domain" description="Cytoplasmic" evidence="8">
    <location>
        <begin position="713"/>
        <end position="765"/>
    </location>
</feature>
<dbReference type="FunFam" id="3.40.50.300:FF:000727">
    <property type="entry name" value="Protein SEY1 homolog"/>
    <property type="match status" value="1"/>
</dbReference>
<dbReference type="InterPro" id="IPR008803">
    <property type="entry name" value="RHD3/Sey1"/>
</dbReference>
<keyword evidence="12" id="KW-1185">Reference proteome</keyword>
<evidence type="ECO:0000256" key="2">
    <source>
        <dbReference type="ARBA" id="ARBA00022741"/>
    </source>
</evidence>
<feature type="binding site" evidence="8">
    <location>
        <begin position="48"/>
        <end position="55"/>
    </location>
    <ligand>
        <name>GTP</name>
        <dbReference type="ChEBI" id="CHEBI:37565"/>
    </ligand>
</feature>
<dbReference type="InterPro" id="IPR046758">
    <property type="entry name" value="Sey1/RHD3-like_3HB"/>
</dbReference>
<feature type="domain" description="GB1/RHD3-type G" evidence="10">
    <location>
        <begin position="38"/>
        <end position="271"/>
    </location>
</feature>
<reference evidence="11" key="1">
    <citation type="journal article" date="2021" name="Open Biol.">
        <title>Shared evolutionary footprints suggest mitochondrial oxidative damage underlies multiple complex I losses in fungi.</title>
        <authorList>
            <person name="Schikora-Tamarit M.A."/>
            <person name="Marcet-Houben M."/>
            <person name="Nosek J."/>
            <person name="Gabaldon T."/>
        </authorList>
    </citation>
    <scope>NUCLEOTIDE SEQUENCE</scope>
    <source>
        <strain evidence="11">CBS6341</strain>
    </source>
</reference>
<feature type="transmembrane region" description="Helical" evidence="9">
    <location>
        <begin position="661"/>
        <end position="681"/>
    </location>
</feature>
<dbReference type="Gene3D" id="3.40.50.300">
    <property type="entry name" value="P-loop containing nucleotide triphosphate hydrolases"/>
    <property type="match status" value="1"/>
</dbReference>
<dbReference type="PROSITE" id="PS51715">
    <property type="entry name" value="G_GB1_RHD3"/>
    <property type="match status" value="1"/>
</dbReference>
<dbReference type="HAMAP" id="MF_03109">
    <property type="entry name" value="Sey1"/>
    <property type="match status" value="1"/>
</dbReference>
<evidence type="ECO:0000256" key="6">
    <source>
        <dbReference type="ARBA" id="ARBA00023134"/>
    </source>
</evidence>
<reference evidence="11" key="2">
    <citation type="submission" date="2021-01" db="EMBL/GenBank/DDBJ databases">
        <authorList>
            <person name="Schikora-Tamarit M.A."/>
        </authorList>
    </citation>
    <scope>NUCLEOTIDE SEQUENCE</scope>
    <source>
        <strain evidence="11">CBS6341</strain>
    </source>
</reference>
<keyword evidence="2 8" id="KW-0547">Nucleotide-binding</keyword>
<evidence type="ECO:0000256" key="5">
    <source>
        <dbReference type="ARBA" id="ARBA00022989"/>
    </source>
</evidence>
<evidence type="ECO:0000256" key="9">
    <source>
        <dbReference type="SAM" id="Phobius"/>
    </source>
</evidence>
<comment type="caution">
    <text evidence="11">The sequence shown here is derived from an EMBL/GenBank/DDBJ whole genome shotgun (WGS) entry which is preliminary data.</text>
</comment>
<dbReference type="SUPFAM" id="SSF52540">
    <property type="entry name" value="P-loop containing nucleoside triphosphate hydrolases"/>
    <property type="match status" value="1"/>
</dbReference>
<keyword evidence="3 8" id="KW-0378">Hydrolase</keyword>